<evidence type="ECO:0000313" key="2">
    <source>
        <dbReference type="EMBL" id="RHN38874.1"/>
    </source>
</evidence>
<keyword evidence="1" id="KW-1133">Transmembrane helix</keyword>
<keyword evidence="1" id="KW-0812">Transmembrane</keyword>
<name>A0A396GGW2_MEDTR</name>
<reference evidence="2" key="1">
    <citation type="journal article" date="2018" name="Nat. Plants">
        <title>Whole-genome landscape of Medicago truncatula symbiotic genes.</title>
        <authorList>
            <person name="Pecrix Y."/>
            <person name="Gamas P."/>
            <person name="Carrere S."/>
        </authorList>
    </citation>
    <scope>NUCLEOTIDE SEQUENCE</scope>
    <source>
        <tissue evidence="2">Leaves</tissue>
    </source>
</reference>
<keyword evidence="1" id="KW-0472">Membrane</keyword>
<protein>
    <recommendedName>
        <fullName evidence="3">Transmembrane protein</fullName>
    </recommendedName>
</protein>
<organism evidence="2">
    <name type="scientific">Medicago truncatula</name>
    <name type="common">Barrel medic</name>
    <name type="synonym">Medicago tribuloides</name>
    <dbReference type="NCBI Taxonomy" id="3880"/>
    <lineage>
        <taxon>Eukaryota</taxon>
        <taxon>Viridiplantae</taxon>
        <taxon>Streptophyta</taxon>
        <taxon>Embryophyta</taxon>
        <taxon>Tracheophyta</taxon>
        <taxon>Spermatophyta</taxon>
        <taxon>Magnoliopsida</taxon>
        <taxon>eudicotyledons</taxon>
        <taxon>Gunneridae</taxon>
        <taxon>Pentapetalae</taxon>
        <taxon>rosids</taxon>
        <taxon>fabids</taxon>
        <taxon>Fabales</taxon>
        <taxon>Fabaceae</taxon>
        <taxon>Papilionoideae</taxon>
        <taxon>50 kb inversion clade</taxon>
        <taxon>NPAAA clade</taxon>
        <taxon>Hologalegina</taxon>
        <taxon>IRL clade</taxon>
        <taxon>Trifolieae</taxon>
        <taxon>Medicago</taxon>
    </lineage>
</organism>
<dbReference type="EMBL" id="PSQE01000008">
    <property type="protein sequence ID" value="RHN38874.1"/>
    <property type="molecule type" value="Genomic_DNA"/>
</dbReference>
<feature type="transmembrane region" description="Helical" evidence="1">
    <location>
        <begin position="32"/>
        <end position="49"/>
    </location>
</feature>
<dbReference type="Proteomes" id="UP000265566">
    <property type="component" value="Chromosome 8"/>
</dbReference>
<gene>
    <name evidence="2" type="ORF">MtrunA17_Chr8g0337831</name>
</gene>
<accession>A0A396GGW2</accession>
<comment type="caution">
    <text evidence="2">The sequence shown here is derived from an EMBL/GenBank/DDBJ whole genome shotgun (WGS) entry which is preliminary data.</text>
</comment>
<sequence length="66" mass="7702">MCVVKYLPWRIAVVDVLTTTLANLLRMGRLGVSWWIFSFLPLMHRLLLLKHLKLSLVSFPKLTIHT</sequence>
<dbReference type="Gramene" id="rna44848">
    <property type="protein sequence ID" value="RHN38874.1"/>
    <property type="gene ID" value="gene44848"/>
</dbReference>
<evidence type="ECO:0000256" key="1">
    <source>
        <dbReference type="SAM" id="Phobius"/>
    </source>
</evidence>
<evidence type="ECO:0008006" key="3">
    <source>
        <dbReference type="Google" id="ProtNLM"/>
    </source>
</evidence>
<proteinExistence type="predicted"/>
<dbReference type="AlphaFoldDB" id="A0A396GGW2"/>